<feature type="binding site" description="axial binding residue" evidence="6">
    <location>
        <position position="436"/>
    </location>
    <ligand>
        <name>heme</name>
        <dbReference type="ChEBI" id="CHEBI:30413"/>
    </ligand>
    <ligandPart>
        <name>Fe</name>
        <dbReference type="ChEBI" id="CHEBI:18248"/>
    </ligandPart>
</feature>
<dbReference type="Gene3D" id="1.10.630.10">
    <property type="entry name" value="Cytochrome P450"/>
    <property type="match status" value="1"/>
</dbReference>
<dbReference type="PANTHER" id="PTHR46206:SF7">
    <property type="entry name" value="P450, PUTATIVE (EUROFUNG)-RELATED"/>
    <property type="match status" value="1"/>
</dbReference>
<dbReference type="GO" id="GO:0004497">
    <property type="term" value="F:monooxygenase activity"/>
    <property type="evidence" value="ECO:0007669"/>
    <property type="project" value="InterPro"/>
</dbReference>
<keyword evidence="4" id="KW-0560">Oxidoreductase</keyword>
<comment type="similarity">
    <text evidence="2">Belongs to the cytochrome P450 family.</text>
</comment>
<dbReference type="Proteomes" id="UP000019373">
    <property type="component" value="Unassembled WGS sequence"/>
</dbReference>
<dbReference type="RefSeq" id="XP_007804003.1">
    <property type="nucleotide sequence ID" value="XM_007805812.1"/>
</dbReference>
<keyword evidence="7" id="KW-0732">Signal</keyword>
<reference evidence="9" key="1">
    <citation type="journal article" date="2014" name="BMC Genomics">
        <title>Genome characteristics reveal the impact of lichenization on lichen-forming fungus Endocarpon pusillum Hedwig (Verrucariales, Ascomycota).</title>
        <authorList>
            <person name="Wang Y.-Y."/>
            <person name="Liu B."/>
            <person name="Zhang X.-Y."/>
            <person name="Zhou Q.-M."/>
            <person name="Zhang T."/>
            <person name="Li H."/>
            <person name="Yu Y.-F."/>
            <person name="Zhang X.-L."/>
            <person name="Hao X.-Y."/>
            <person name="Wang M."/>
            <person name="Wang L."/>
            <person name="Wei J.-C."/>
        </authorList>
    </citation>
    <scope>NUCLEOTIDE SEQUENCE [LARGE SCALE GENOMIC DNA]</scope>
    <source>
        <strain evidence="9">Z07020 / HMAS-L-300199</strain>
    </source>
</reference>
<keyword evidence="3 6" id="KW-0479">Metal-binding</keyword>
<keyword evidence="5 6" id="KW-0408">Iron</keyword>
<dbReference type="PRINTS" id="PR00465">
    <property type="entry name" value="EP450IV"/>
</dbReference>
<evidence type="ECO:0000256" key="6">
    <source>
        <dbReference type="PIRSR" id="PIRSR602403-1"/>
    </source>
</evidence>
<dbReference type="GO" id="GO:0020037">
    <property type="term" value="F:heme binding"/>
    <property type="evidence" value="ECO:0007669"/>
    <property type="project" value="InterPro"/>
</dbReference>
<protein>
    <recommendedName>
        <fullName evidence="10">Cytochrome P450</fullName>
    </recommendedName>
</protein>
<feature type="chain" id="PRO_5004611773" description="Cytochrome P450" evidence="7">
    <location>
        <begin position="19"/>
        <end position="492"/>
    </location>
</feature>
<dbReference type="eggNOG" id="KOG0156">
    <property type="taxonomic scope" value="Eukaryota"/>
</dbReference>
<comment type="cofactor">
    <cofactor evidence="1 6">
        <name>heme</name>
        <dbReference type="ChEBI" id="CHEBI:30413"/>
    </cofactor>
</comment>
<name>U1GE22_ENDPU</name>
<evidence type="ECO:0000256" key="5">
    <source>
        <dbReference type="ARBA" id="ARBA00023004"/>
    </source>
</evidence>
<dbReference type="HOGENOM" id="CLU_022195_0_2_1"/>
<evidence type="ECO:0000256" key="7">
    <source>
        <dbReference type="SAM" id="SignalP"/>
    </source>
</evidence>
<organism evidence="8 9">
    <name type="scientific">Endocarpon pusillum (strain Z07020 / HMAS-L-300199)</name>
    <name type="common">Lichen-forming fungus</name>
    <dbReference type="NCBI Taxonomy" id="1263415"/>
    <lineage>
        <taxon>Eukaryota</taxon>
        <taxon>Fungi</taxon>
        <taxon>Dikarya</taxon>
        <taxon>Ascomycota</taxon>
        <taxon>Pezizomycotina</taxon>
        <taxon>Eurotiomycetes</taxon>
        <taxon>Chaetothyriomycetidae</taxon>
        <taxon>Verrucariales</taxon>
        <taxon>Verrucariaceae</taxon>
        <taxon>Endocarpon</taxon>
    </lineage>
</organism>
<dbReference type="GO" id="GO:0005506">
    <property type="term" value="F:iron ion binding"/>
    <property type="evidence" value="ECO:0007669"/>
    <property type="project" value="InterPro"/>
</dbReference>
<dbReference type="InterPro" id="IPR002403">
    <property type="entry name" value="Cyt_P450_E_grp-IV"/>
</dbReference>
<dbReference type="OMA" id="NTRWIPR"/>
<proteinExistence type="inferred from homology"/>
<dbReference type="InterPro" id="IPR036396">
    <property type="entry name" value="Cyt_P450_sf"/>
</dbReference>
<dbReference type="AlphaFoldDB" id="U1GE22"/>
<sequence length="492" mass="56473">MPSPLSFFVYGIVLLVAAFLSRRRSNLKSGRIGIDPGIFGFRLWAAKQEFQASGHRLLDRGYHECKDENFWVQTPDMERLIVSPKFLPELRVIPEGKLSHSASLVERLLGQYNGMDELIKSRQHSDVCRVQLTQKLPYFVPDMNEELRLAMPEFLKDVNTEKSTSIPTYAFAYTMVLSVASRSFVSLPTSRDPQWLKASTDWQMTIWQVAAVLRPYPAWLRPILRPFLAPKSHLDRILKSAHDVLYPLIDERLRSEDKHLDLLQFLILTSKSIDKPALTLRLLGLMTAALHTSSMVTTQALYEMCAKTEYIADLRAEALEALRDSEFWDLARLKKLRKLDSFLKETMRLNQPDYLGFHRKVLQPIPLSNGVTLPKGLYINMAADPLARDPANYPEPNVFRPYRWYKPEPDHKPTLEEEFTGIEPGNIAWGSGRLTCPGRWYASSMIKLIIAELLIKYDIAFPEGQTKRPPNVYSPDAVRPDMEQVICLKKRV</sequence>
<dbReference type="GO" id="GO:0016705">
    <property type="term" value="F:oxidoreductase activity, acting on paired donors, with incorporation or reduction of molecular oxygen"/>
    <property type="evidence" value="ECO:0007669"/>
    <property type="project" value="InterPro"/>
</dbReference>
<keyword evidence="9" id="KW-1185">Reference proteome</keyword>
<dbReference type="Pfam" id="PF00067">
    <property type="entry name" value="p450"/>
    <property type="match status" value="1"/>
</dbReference>
<dbReference type="PANTHER" id="PTHR46206">
    <property type="entry name" value="CYTOCHROME P450"/>
    <property type="match status" value="1"/>
</dbReference>
<evidence type="ECO:0000256" key="2">
    <source>
        <dbReference type="ARBA" id="ARBA00010617"/>
    </source>
</evidence>
<keyword evidence="6" id="KW-0349">Heme</keyword>
<feature type="signal peptide" evidence="7">
    <location>
        <begin position="1"/>
        <end position="18"/>
    </location>
</feature>
<dbReference type="EMBL" id="KE721326">
    <property type="protein sequence ID" value="ERF70333.1"/>
    <property type="molecule type" value="Genomic_DNA"/>
</dbReference>
<evidence type="ECO:0000313" key="9">
    <source>
        <dbReference type="Proteomes" id="UP000019373"/>
    </source>
</evidence>
<gene>
    <name evidence="8" type="ORF">EPUS_07598</name>
</gene>
<dbReference type="InterPro" id="IPR001128">
    <property type="entry name" value="Cyt_P450"/>
</dbReference>
<accession>U1GE22</accession>
<dbReference type="CDD" id="cd11041">
    <property type="entry name" value="CYP503A1-like"/>
    <property type="match status" value="1"/>
</dbReference>
<evidence type="ECO:0000256" key="3">
    <source>
        <dbReference type="ARBA" id="ARBA00022723"/>
    </source>
</evidence>
<evidence type="ECO:0000256" key="4">
    <source>
        <dbReference type="ARBA" id="ARBA00023002"/>
    </source>
</evidence>
<dbReference type="OrthoDB" id="1844152at2759"/>
<dbReference type="SUPFAM" id="SSF48264">
    <property type="entry name" value="Cytochrome P450"/>
    <property type="match status" value="1"/>
</dbReference>
<evidence type="ECO:0008006" key="10">
    <source>
        <dbReference type="Google" id="ProtNLM"/>
    </source>
</evidence>
<evidence type="ECO:0000256" key="1">
    <source>
        <dbReference type="ARBA" id="ARBA00001971"/>
    </source>
</evidence>
<evidence type="ECO:0000313" key="8">
    <source>
        <dbReference type="EMBL" id="ERF70333.1"/>
    </source>
</evidence>
<dbReference type="GeneID" id="19242480"/>